<evidence type="ECO:0000313" key="4">
    <source>
        <dbReference type="WBParaSite" id="ACAC_0000267101-mRNA-1"/>
    </source>
</evidence>
<dbReference type="PANTHER" id="PTHR46439:SF1">
    <property type="entry name" value="CYSTEINE-RICH MOTOR NEURON 1 PROTEIN"/>
    <property type="match status" value="1"/>
</dbReference>
<sequence>LNDGSLFLGASWRPDDCTSCECSLDAKVICYREQCDTDITCRGKPLTVKGRCCPICEDALSSTVCSLDSSVYTVGEQWRQDTCTNCSCHSGGRTVCRQLVCPQCIEPVPIEGHCCPLCKDEGWAALSEGEGQSLDSPSPHANSLLWIGLGLLSLAVVGVILLLLILYKRNRAETKVCFCIRSLVGFCCSHTQTQC</sequence>
<organism evidence="3 4">
    <name type="scientific">Angiostrongylus cantonensis</name>
    <name type="common">Rat lungworm</name>
    <dbReference type="NCBI Taxonomy" id="6313"/>
    <lineage>
        <taxon>Eukaryota</taxon>
        <taxon>Metazoa</taxon>
        <taxon>Ecdysozoa</taxon>
        <taxon>Nematoda</taxon>
        <taxon>Chromadorea</taxon>
        <taxon>Rhabditida</taxon>
        <taxon>Rhabditina</taxon>
        <taxon>Rhabditomorpha</taxon>
        <taxon>Strongyloidea</taxon>
        <taxon>Metastrongylidae</taxon>
        <taxon>Angiostrongylus</taxon>
    </lineage>
</organism>
<protein>
    <submittedName>
        <fullName evidence="4">VWFC domain-containing protein</fullName>
    </submittedName>
</protein>
<dbReference type="WBParaSite" id="ACAC_0000267101-mRNA-1">
    <property type="protein sequence ID" value="ACAC_0000267101-mRNA-1"/>
    <property type="gene ID" value="ACAC_0000267101"/>
</dbReference>
<dbReference type="Proteomes" id="UP000035642">
    <property type="component" value="Unassembled WGS sequence"/>
</dbReference>
<keyword evidence="1" id="KW-0472">Membrane</keyword>
<dbReference type="Gene3D" id="6.20.200.20">
    <property type="match status" value="2"/>
</dbReference>
<dbReference type="SUPFAM" id="SSF57603">
    <property type="entry name" value="FnI-like domain"/>
    <property type="match status" value="2"/>
</dbReference>
<keyword evidence="3" id="KW-1185">Reference proteome</keyword>
<dbReference type="GO" id="GO:0005886">
    <property type="term" value="C:plasma membrane"/>
    <property type="evidence" value="ECO:0007669"/>
    <property type="project" value="TreeGrafter"/>
</dbReference>
<dbReference type="PROSITE" id="PS50184">
    <property type="entry name" value="VWFC_2"/>
    <property type="match status" value="2"/>
</dbReference>
<feature type="domain" description="VWFC" evidence="2">
    <location>
        <begin position="63"/>
        <end position="119"/>
    </location>
</feature>
<dbReference type="STRING" id="6313.A0A0K0CYF7"/>
<feature type="transmembrane region" description="Helical" evidence="1">
    <location>
        <begin position="144"/>
        <end position="166"/>
    </location>
</feature>
<reference evidence="3" key="1">
    <citation type="submission" date="2012-09" db="EMBL/GenBank/DDBJ databases">
        <authorList>
            <person name="Martin A.A."/>
        </authorList>
    </citation>
    <scope>NUCLEOTIDE SEQUENCE</scope>
</reference>
<evidence type="ECO:0000259" key="2">
    <source>
        <dbReference type="PROSITE" id="PS50184"/>
    </source>
</evidence>
<reference evidence="4" key="2">
    <citation type="submission" date="2017-02" db="UniProtKB">
        <authorList>
            <consortium name="WormBaseParasite"/>
        </authorList>
    </citation>
    <scope>IDENTIFICATION</scope>
</reference>
<keyword evidence="1" id="KW-1133">Transmembrane helix</keyword>
<dbReference type="AlphaFoldDB" id="A0A0K0CYF7"/>
<proteinExistence type="predicted"/>
<dbReference type="InterPro" id="IPR001007">
    <property type="entry name" value="VWF_dom"/>
</dbReference>
<dbReference type="PANTHER" id="PTHR46439">
    <property type="entry name" value="CYSTEINE-RICH MOTOR NEURON 1 PROTEIN"/>
    <property type="match status" value="1"/>
</dbReference>
<accession>A0A0K0CYF7</accession>
<dbReference type="SMART" id="SM00214">
    <property type="entry name" value="VWC"/>
    <property type="match status" value="2"/>
</dbReference>
<keyword evidence="1" id="KW-0812">Transmembrane</keyword>
<name>A0A0K0CYF7_ANGCA</name>
<dbReference type="PROSITE" id="PS01208">
    <property type="entry name" value="VWFC_1"/>
    <property type="match status" value="1"/>
</dbReference>
<dbReference type="Pfam" id="PF23334">
    <property type="entry name" value="VWC2L_2nd"/>
    <property type="match status" value="2"/>
</dbReference>
<evidence type="ECO:0000256" key="1">
    <source>
        <dbReference type="SAM" id="Phobius"/>
    </source>
</evidence>
<evidence type="ECO:0000313" key="3">
    <source>
        <dbReference type="Proteomes" id="UP000035642"/>
    </source>
</evidence>
<dbReference type="InterPro" id="IPR052624">
    <property type="entry name" value="CRIM1"/>
</dbReference>
<feature type="domain" description="VWFC" evidence="2">
    <location>
        <begin position="9"/>
        <end position="57"/>
    </location>
</feature>